<dbReference type="InterPro" id="IPR007536">
    <property type="entry name" value="16SrRNA_methylTrfase_J"/>
</dbReference>
<dbReference type="SUPFAM" id="SSF53335">
    <property type="entry name" value="S-adenosyl-L-methionine-dependent methyltransferases"/>
    <property type="match status" value="1"/>
</dbReference>
<dbReference type="GO" id="GO:0008990">
    <property type="term" value="F:rRNA (guanine-N2-)-methyltransferase activity"/>
    <property type="evidence" value="ECO:0007669"/>
    <property type="project" value="InterPro"/>
</dbReference>
<dbReference type="EMBL" id="BRYA01000143">
    <property type="protein sequence ID" value="GMI41162.1"/>
    <property type="molecule type" value="Genomic_DNA"/>
</dbReference>
<evidence type="ECO:0008006" key="4">
    <source>
        <dbReference type="Google" id="ProtNLM"/>
    </source>
</evidence>
<name>A0A9W7L8W7_9STRA</name>
<protein>
    <recommendedName>
        <fullName evidence="4">S-adenosyl-L-methionine-dependent methyltransferase</fullName>
    </recommendedName>
</protein>
<gene>
    <name evidence="2" type="ORF">TrCOL_g2732</name>
</gene>
<dbReference type="Proteomes" id="UP001165065">
    <property type="component" value="Unassembled WGS sequence"/>
</dbReference>
<dbReference type="OrthoDB" id="47189at2759"/>
<proteinExistence type="predicted"/>
<dbReference type="AlphaFoldDB" id="A0A9W7L8W7"/>
<organism evidence="2 3">
    <name type="scientific">Triparma columacea</name>
    <dbReference type="NCBI Taxonomy" id="722753"/>
    <lineage>
        <taxon>Eukaryota</taxon>
        <taxon>Sar</taxon>
        <taxon>Stramenopiles</taxon>
        <taxon>Ochrophyta</taxon>
        <taxon>Bolidophyceae</taxon>
        <taxon>Parmales</taxon>
        <taxon>Triparmaceae</taxon>
        <taxon>Triparma</taxon>
    </lineage>
</organism>
<keyword evidence="3" id="KW-1185">Reference proteome</keyword>
<feature type="chain" id="PRO_5040841565" description="S-adenosyl-L-methionine-dependent methyltransferase" evidence="1">
    <location>
        <begin position="21"/>
        <end position="258"/>
    </location>
</feature>
<reference evidence="3" key="1">
    <citation type="journal article" date="2023" name="Commun. Biol.">
        <title>Genome analysis of Parmales, the sister group of diatoms, reveals the evolutionary specialization of diatoms from phago-mixotrophs to photoautotrophs.</title>
        <authorList>
            <person name="Ban H."/>
            <person name="Sato S."/>
            <person name="Yoshikawa S."/>
            <person name="Yamada K."/>
            <person name="Nakamura Y."/>
            <person name="Ichinomiya M."/>
            <person name="Sato N."/>
            <person name="Blanc-Mathieu R."/>
            <person name="Endo H."/>
            <person name="Kuwata A."/>
            <person name="Ogata H."/>
        </authorList>
    </citation>
    <scope>NUCLEOTIDE SEQUENCE [LARGE SCALE GENOMIC DNA]</scope>
</reference>
<evidence type="ECO:0000313" key="3">
    <source>
        <dbReference type="Proteomes" id="UP001165065"/>
    </source>
</evidence>
<dbReference type="Gene3D" id="3.40.50.150">
    <property type="entry name" value="Vaccinia Virus protein VP39"/>
    <property type="match status" value="1"/>
</dbReference>
<accession>A0A9W7L8W7</accession>
<keyword evidence="1" id="KW-0732">Signal</keyword>
<evidence type="ECO:0000313" key="2">
    <source>
        <dbReference type="EMBL" id="GMI41162.1"/>
    </source>
</evidence>
<dbReference type="PANTHER" id="PTHR36112:SF1">
    <property type="entry name" value="RIBOSOMAL RNA SMALL SUBUNIT METHYLTRANSFERASE J"/>
    <property type="match status" value="1"/>
</dbReference>
<sequence>MKSHLTLLLTLINLITPSHPLSFHSLPPLNNPSLSWITSPDSLSVHDSLTKTTTSLSYPSLPSLLSSPPTSRSLIQACLPPSLPSHNVLDLTFGFGSDSLILLSSSTPQKPVTVHGTERDPRVFALASEALARSPGLSSVLTLSLVDVLSCPTVDFVLGSEYTVVYIDVMFTSGKKNRAKAKGHMELLRTLHGTKVQTEEWKVNAEREAKELLMFGLRIARDRVVCKRPKGAPPVGGMKPSFVVGKKGANIRYDVYVT</sequence>
<evidence type="ECO:0000256" key="1">
    <source>
        <dbReference type="SAM" id="SignalP"/>
    </source>
</evidence>
<dbReference type="PANTHER" id="PTHR36112">
    <property type="entry name" value="RIBOSOMAL RNA SMALL SUBUNIT METHYLTRANSFERASE J"/>
    <property type="match status" value="1"/>
</dbReference>
<comment type="caution">
    <text evidence="2">The sequence shown here is derived from an EMBL/GenBank/DDBJ whole genome shotgun (WGS) entry which is preliminary data.</text>
</comment>
<feature type="signal peptide" evidence="1">
    <location>
        <begin position="1"/>
        <end position="20"/>
    </location>
</feature>
<dbReference type="InterPro" id="IPR029063">
    <property type="entry name" value="SAM-dependent_MTases_sf"/>
</dbReference>
<dbReference type="Pfam" id="PF04445">
    <property type="entry name" value="SAM_MT"/>
    <property type="match status" value="1"/>
</dbReference>